<reference evidence="1 2" key="1">
    <citation type="submission" date="2024-01" db="EMBL/GenBank/DDBJ databases">
        <title>The complete chloroplast genome sequence of Lithospermum erythrorhizon: insights into the phylogenetic relationship among Boraginaceae species and the maternal lineages of purple gromwells.</title>
        <authorList>
            <person name="Okada T."/>
            <person name="Watanabe K."/>
        </authorList>
    </citation>
    <scope>NUCLEOTIDE SEQUENCE [LARGE SCALE GENOMIC DNA]</scope>
</reference>
<sequence length="128" mass="14598">MANCSNKIWIFWSSELEVEVIEDNIQYVHLKIASPLCAQKIMLTAVYAACKIPARRQLWTGLESMSDTQLPWIVMGDFNTISRQSEQVNKWAAMEDFNDCLLNCKLEDAGFLGSTFSWTNARRSKKVG</sequence>
<accession>A0AAV3Q2E2</accession>
<dbReference type="Gene3D" id="3.60.10.10">
    <property type="entry name" value="Endonuclease/exonuclease/phosphatase"/>
    <property type="match status" value="1"/>
</dbReference>
<comment type="caution">
    <text evidence="1">The sequence shown here is derived from an EMBL/GenBank/DDBJ whole genome shotgun (WGS) entry which is preliminary data.</text>
</comment>
<organism evidence="1 2">
    <name type="scientific">Lithospermum erythrorhizon</name>
    <name type="common">Purple gromwell</name>
    <name type="synonym">Lithospermum officinale var. erythrorhizon</name>
    <dbReference type="NCBI Taxonomy" id="34254"/>
    <lineage>
        <taxon>Eukaryota</taxon>
        <taxon>Viridiplantae</taxon>
        <taxon>Streptophyta</taxon>
        <taxon>Embryophyta</taxon>
        <taxon>Tracheophyta</taxon>
        <taxon>Spermatophyta</taxon>
        <taxon>Magnoliopsida</taxon>
        <taxon>eudicotyledons</taxon>
        <taxon>Gunneridae</taxon>
        <taxon>Pentapetalae</taxon>
        <taxon>asterids</taxon>
        <taxon>lamiids</taxon>
        <taxon>Boraginales</taxon>
        <taxon>Boraginaceae</taxon>
        <taxon>Boraginoideae</taxon>
        <taxon>Lithospermeae</taxon>
        <taxon>Lithospermum</taxon>
    </lineage>
</organism>
<dbReference type="SUPFAM" id="SSF56219">
    <property type="entry name" value="DNase I-like"/>
    <property type="match status" value="1"/>
</dbReference>
<name>A0AAV3Q2E2_LITER</name>
<dbReference type="Proteomes" id="UP001454036">
    <property type="component" value="Unassembled WGS sequence"/>
</dbReference>
<dbReference type="PANTHER" id="PTHR33710:SF71">
    <property type="entry name" value="ENDONUCLEASE_EXONUCLEASE_PHOSPHATASE DOMAIN-CONTAINING PROTEIN"/>
    <property type="match status" value="1"/>
</dbReference>
<keyword evidence="2" id="KW-1185">Reference proteome</keyword>
<dbReference type="AlphaFoldDB" id="A0AAV3Q2E2"/>
<proteinExistence type="predicted"/>
<evidence type="ECO:0000313" key="2">
    <source>
        <dbReference type="Proteomes" id="UP001454036"/>
    </source>
</evidence>
<dbReference type="EMBL" id="BAABME010002946">
    <property type="protein sequence ID" value="GAA0156785.1"/>
    <property type="molecule type" value="Genomic_DNA"/>
</dbReference>
<evidence type="ECO:0000313" key="1">
    <source>
        <dbReference type="EMBL" id="GAA0156785.1"/>
    </source>
</evidence>
<protein>
    <submittedName>
        <fullName evidence="1">Uncharacterized protein</fullName>
    </submittedName>
</protein>
<gene>
    <name evidence="1" type="ORF">LIER_14190</name>
</gene>
<dbReference type="PANTHER" id="PTHR33710">
    <property type="entry name" value="BNAC02G09200D PROTEIN"/>
    <property type="match status" value="1"/>
</dbReference>
<dbReference type="InterPro" id="IPR036691">
    <property type="entry name" value="Endo/exonu/phosph_ase_sf"/>
</dbReference>